<dbReference type="InterPro" id="IPR058172">
    <property type="entry name" value="HLGFF_Neisseriales"/>
</dbReference>
<dbReference type="RefSeq" id="WP_274585419.1">
    <property type="nucleotide sequence ID" value="NZ_CP145811.1"/>
</dbReference>
<reference evidence="1" key="1">
    <citation type="submission" date="2022-10" db="EMBL/GenBank/DDBJ databases">
        <authorList>
            <person name="Boutroux M."/>
        </authorList>
    </citation>
    <scope>NUCLEOTIDE SEQUENCE</scope>
    <source>
        <strain evidence="1">51.81</strain>
    </source>
</reference>
<proteinExistence type="predicted"/>
<dbReference type="Proteomes" id="UP001149607">
    <property type="component" value="Chromosome"/>
</dbReference>
<dbReference type="EMBL" id="JAPQFL010000005">
    <property type="protein sequence ID" value="MDD9328325.1"/>
    <property type="molecule type" value="Genomic_DNA"/>
</dbReference>
<gene>
    <name evidence="1" type="ORF">ORY91_001746</name>
    <name evidence="2" type="ORF">V9W64_10105</name>
</gene>
<dbReference type="NCBIfam" id="NF047841">
    <property type="entry name" value="HLGFF_fam"/>
    <property type="match status" value="1"/>
</dbReference>
<evidence type="ECO:0000313" key="3">
    <source>
        <dbReference type="Proteomes" id="UP001149607"/>
    </source>
</evidence>
<evidence type="ECO:0000313" key="1">
    <source>
        <dbReference type="EMBL" id="MDD9328325.1"/>
    </source>
</evidence>
<accession>A0A9X4E2D6</accession>
<reference evidence="2" key="2">
    <citation type="submission" date="2024-02" db="EMBL/GenBank/DDBJ databases">
        <title>Neisseria leonii sp. nov.</title>
        <authorList>
            <person name="Boutroux M."/>
            <person name="Favre-Rochex S."/>
            <person name="Gorgette O."/>
            <person name="Touak G."/>
            <person name="Muhle E."/>
            <person name="Chesneau O."/>
            <person name="Clermont D."/>
            <person name="Rahi P."/>
        </authorList>
    </citation>
    <scope>NUCLEOTIDE SEQUENCE</scope>
    <source>
        <strain evidence="2">51.81</strain>
    </source>
</reference>
<evidence type="ECO:0000313" key="2">
    <source>
        <dbReference type="EMBL" id="WWY03020.1"/>
    </source>
</evidence>
<dbReference type="AlphaFoldDB" id="A0A9X4E2D6"/>
<sequence length="99" mass="10922">MHYFSLHSQNGSHLGFLIMLPDDENGRPPQSGRLAFKLENTPEAAPLAPYQGLETPLYWQVENGETVLSDGETAIGRIRQEWLTVGGHTFTLNDLAGSL</sequence>
<organism evidence="1">
    <name type="scientific">Neisseria leonii</name>
    <dbReference type="NCBI Taxonomy" id="2995413"/>
    <lineage>
        <taxon>Bacteria</taxon>
        <taxon>Pseudomonadati</taxon>
        <taxon>Pseudomonadota</taxon>
        <taxon>Betaproteobacteria</taxon>
        <taxon>Neisseriales</taxon>
        <taxon>Neisseriaceae</taxon>
        <taxon>Neisseria</taxon>
    </lineage>
</organism>
<dbReference type="EMBL" id="CP146598">
    <property type="protein sequence ID" value="WWY03020.1"/>
    <property type="molecule type" value="Genomic_DNA"/>
</dbReference>
<name>A0A9X4E2D6_9NEIS</name>
<keyword evidence="3" id="KW-1185">Reference proteome</keyword>
<protein>
    <submittedName>
        <fullName evidence="1">Uncharacterized protein</fullName>
    </submittedName>
</protein>